<organism evidence="2 4">
    <name type="scientific">Mastigocoleus testarum BC008</name>
    <dbReference type="NCBI Taxonomy" id="371196"/>
    <lineage>
        <taxon>Bacteria</taxon>
        <taxon>Bacillati</taxon>
        <taxon>Cyanobacteriota</taxon>
        <taxon>Cyanophyceae</taxon>
        <taxon>Nostocales</taxon>
        <taxon>Hapalosiphonaceae</taxon>
        <taxon>Mastigocoleus</taxon>
    </lineage>
</organism>
<dbReference type="AlphaFoldDB" id="A0A0V7ZTM4"/>
<accession>A0A0V7ZTM4</accession>
<keyword evidence="1" id="KW-0732">Signal</keyword>
<dbReference type="OrthoDB" id="5517735at2"/>
<dbReference type="RefSeq" id="WP_027843481.1">
    <property type="nucleotide sequence ID" value="NZ_LMTZ01000066.1"/>
</dbReference>
<comment type="caution">
    <text evidence="2">The sequence shown here is derived from an EMBL/GenBank/DDBJ whole genome shotgun (WGS) entry which is preliminary data.</text>
</comment>
<evidence type="ECO:0000313" key="2">
    <source>
        <dbReference type="EMBL" id="KST68020.1"/>
    </source>
</evidence>
<evidence type="ECO:0000313" key="3">
    <source>
        <dbReference type="EMBL" id="KST68355.1"/>
    </source>
</evidence>
<sequence length="172" mass="18908">MLVKRGKQILAALLISLLLLTTTTACATKAPGRFDQVQQESSRQRSGQAVARDATQGSEFNKFFPKAADGYQRVYTQEKKGFAQAKLKRDGKDVALLSISDTSSNPAAATKYSNSDKTIIGYPAVLTGNTRTSILVDNRYQVAVISRDPSFTASDREDWIERFNLRGLAQLN</sequence>
<feature type="signal peptide" evidence="1">
    <location>
        <begin position="1"/>
        <end position="27"/>
    </location>
</feature>
<proteinExistence type="predicted"/>
<keyword evidence="4" id="KW-1185">Reference proteome</keyword>
<evidence type="ECO:0000256" key="1">
    <source>
        <dbReference type="SAM" id="SignalP"/>
    </source>
</evidence>
<dbReference type="EMBL" id="LMTZ01000083">
    <property type="protein sequence ID" value="KST68020.1"/>
    <property type="molecule type" value="Genomic_DNA"/>
</dbReference>
<protein>
    <submittedName>
        <fullName evidence="2">Uncharacterized protein</fullName>
    </submittedName>
</protein>
<name>A0A0V7ZTM4_9CYAN</name>
<gene>
    <name evidence="2" type="ORF">BC008_32065</name>
    <name evidence="3" type="ORF">BC008_33060</name>
</gene>
<dbReference type="Proteomes" id="UP000053372">
    <property type="component" value="Unassembled WGS sequence"/>
</dbReference>
<dbReference type="PROSITE" id="PS51257">
    <property type="entry name" value="PROKAR_LIPOPROTEIN"/>
    <property type="match status" value="1"/>
</dbReference>
<reference evidence="2 4" key="1">
    <citation type="journal article" date="2015" name="Genome Announc.">
        <title>Draft Genome of the Euendolithic (true boring) Cyanobacterium Mastigocoleus testarum strain BC008.</title>
        <authorList>
            <person name="Guida B.S."/>
            <person name="Garcia-Pichel F."/>
        </authorList>
    </citation>
    <scope>NUCLEOTIDE SEQUENCE [LARGE SCALE GENOMIC DNA]</scope>
    <source>
        <strain evidence="2 4">BC008</strain>
    </source>
</reference>
<feature type="chain" id="PRO_5007438860" evidence="1">
    <location>
        <begin position="28"/>
        <end position="172"/>
    </location>
</feature>
<dbReference type="EMBL" id="LMTZ01000066">
    <property type="protein sequence ID" value="KST68355.1"/>
    <property type="molecule type" value="Genomic_DNA"/>
</dbReference>
<evidence type="ECO:0000313" key="4">
    <source>
        <dbReference type="Proteomes" id="UP000053372"/>
    </source>
</evidence>